<dbReference type="Proteomes" id="UP000095759">
    <property type="component" value="Unassembled WGS sequence"/>
</dbReference>
<dbReference type="AlphaFoldDB" id="A0A1E5PH95"/>
<proteinExistence type="predicted"/>
<evidence type="ECO:0000313" key="1">
    <source>
        <dbReference type="EMBL" id="OEJ28899.1"/>
    </source>
</evidence>
<accession>A0A1E5PH95</accession>
<gene>
    <name evidence="1" type="ORF">AS594_35235</name>
</gene>
<dbReference type="OrthoDB" id="4951670at2"/>
<comment type="caution">
    <text evidence="1">The sequence shown here is derived from an EMBL/GenBank/DDBJ whole genome shotgun (WGS) entry which is preliminary data.</text>
</comment>
<evidence type="ECO:0000313" key="2">
    <source>
        <dbReference type="Proteomes" id="UP000095759"/>
    </source>
</evidence>
<dbReference type="RefSeq" id="WP_069935751.1">
    <property type="nucleotide sequence ID" value="NZ_MEHJ01000001.1"/>
</dbReference>
<reference evidence="1 2" key="1">
    <citation type="submission" date="2016-08" db="EMBL/GenBank/DDBJ databases">
        <title>Complete genome sequence of Streptomyces agglomeratus strain 6-3-2, a novel anti-MRSA actinomycete isolated from Wuli of Tebit, China.</title>
        <authorList>
            <person name="Chen X."/>
        </authorList>
    </citation>
    <scope>NUCLEOTIDE SEQUENCE [LARGE SCALE GENOMIC DNA]</scope>
    <source>
        <strain evidence="1 2">6-3-2</strain>
    </source>
</reference>
<organism evidence="1 2">
    <name type="scientific">Streptomyces agglomeratus</name>
    <dbReference type="NCBI Taxonomy" id="285458"/>
    <lineage>
        <taxon>Bacteria</taxon>
        <taxon>Bacillati</taxon>
        <taxon>Actinomycetota</taxon>
        <taxon>Actinomycetes</taxon>
        <taxon>Kitasatosporales</taxon>
        <taxon>Streptomycetaceae</taxon>
        <taxon>Streptomyces</taxon>
    </lineage>
</organism>
<dbReference type="EMBL" id="MEHJ01000001">
    <property type="protein sequence ID" value="OEJ28899.1"/>
    <property type="molecule type" value="Genomic_DNA"/>
</dbReference>
<name>A0A1E5PH95_9ACTN</name>
<sequence length="312" mass="34680">MSKNREDRESVAEREQMRKAVDFQAKIEGLAVLTGEGKHRIEMGKLRELVSAEPEQCVAACRAYVGMAVDRISTWQAYAQFAIAISWAYRAEFEDDTLMVWVADELEASGVDVPAPALSAPVCKSDGPAAGRTEVEHLEVASELLASCDIYPFVVRYSHHALGSGPDEIVRLRQMRGSLVISFDVPQHDPREVWEVPEVRAYVTKLADRLPYLPYYFYPDPKYAMAQVWICCLAPPSAWTGKHLDLMDEVVLVRMAHTMNSLQVLAQLLGDDPEEVRQSVFASLPADFTAIAASVAQQIADLDDEGTPEEHA</sequence>
<keyword evidence="2" id="KW-1185">Reference proteome</keyword>
<protein>
    <submittedName>
        <fullName evidence="1">Uncharacterized protein</fullName>
    </submittedName>
</protein>